<proteinExistence type="predicted"/>
<dbReference type="OrthoDB" id="2448847at2759"/>
<gene>
    <name evidence="2" type="ORF">BCR41DRAFT_414520</name>
</gene>
<sequence length="417" mass="46752">MLGIAAETSSAYEFNNADGTSILSSRSCPPSRCSTELELDEDDFCDLESIGDDEAEMQAEELMKEYVLLQSPSTTPSRASSLSDKSRLSFMLKRRLTSASHLATYTSTIIQQQPQQQHHHSLANDASDSSATTCNDQPQNSISYSFLHNKDSSKPYSVDENNASFPSTGRKKCYNSSSVNTMMSLTQSIPVWDTHKVQQSNNSTRQMNHRTLDHGATLDNCLGDDDNASITEAKQAESTAWKACYGLFWVAADHWLDESRLISSYNLQPHCLLELQLRSSYVQLPLSGTSLDYYDHYAEGVLYKMSKKGYRLTNDNNDFKDYLLEGEEEEDVWKERWVVLQGKSLLLHRKHKDTVKKVVELQTPLTVVTAIIPHDPQYGLKQSPTTPMSNTLIALTVSLDPTVPKIYFRAPSESVSS</sequence>
<comment type="caution">
    <text evidence="2">The sequence shown here is derived from an EMBL/GenBank/DDBJ whole genome shotgun (WGS) entry which is preliminary data.</text>
</comment>
<evidence type="ECO:0000256" key="1">
    <source>
        <dbReference type="SAM" id="MobiDB-lite"/>
    </source>
</evidence>
<dbReference type="AlphaFoldDB" id="A0A1Y2GWL5"/>
<dbReference type="InParanoid" id="A0A1Y2GWL5"/>
<keyword evidence="3" id="KW-1185">Reference proteome</keyword>
<dbReference type="GeneID" id="33571341"/>
<dbReference type="Gene3D" id="2.30.29.30">
    <property type="entry name" value="Pleckstrin-homology domain (PH domain)/Phosphotyrosine-binding domain (PTB)"/>
    <property type="match status" value="1"/>
</dbReference>
<evidence type="ECO:0000313" key="3">
    <source>
        <dbReference type="Proteomes" id="UP000193648"/>
    </source>
</evidence>
<reference evidence="2 3" key="1">
    <citation type="submission" date="2016-07" db="EMBL/GenBank/DDBJ databases">
        <title>Pervasive Adenine N6-methylation of Active Genes in Fungi.</title>
        <authorList>
            <consortium name="DOE Joint Genome Institute"/>
            <person name="Mondo S.J."/>
            <person name="Dannebaum R.O."/>
            <person name="Kuo R.C."/>
            <person name="Labutti K."/>
            <person name="Haridas S."/>
            <person name="Kuo A."/>
            <person name="Salamov A."/>
            <person name="Ahrendt S.R."/>
            <person name="Lipzen A."/>
            <person name="Sullivan W."/>
            <person name="Andreopoulos W.B."/>
            <person name="Clum A."/>
            <person name="Lindquist E."/>
            <person name="Daum C."/>
            <person name="Ramamoorthy G.K."/>
            <person name="Gryganskyi A."/>
            <person name="Culley D."/>
            <person name="Magnuson J.K."/>
            <person name="James T.Y."/>
            <person name="O'Malley M.A."/>
            <person name="Stajich J.E."/>
            <person name="Spatafora J.W."/>
            <person name="Visel A."/>
            <person name="Grigoriev I.V."/>
        </authorList>
    </citation>
    <scope>NUCLEOTIDE SEQUENCE [LARGE SCALE GENOMIC DNA]</scope>
    <source>
        <strain evidence="2 3">NRRL 3116</strain>
    </source>
</reference>
<evidence type="ECO:0000313" key="2">
    <source>
        <dbReference type="EMBL" id="ORZ26667.1"/>
    </source>
</evidence>
<dbReference type="EMBL" id="MCFF01000006">
    <property type="protein sequence ID" value="ORZ26667.1"/>
    <property type="molecule type" value="Genomic_DNA"/>
</dbReference>
<dbReference type="RefSeq" id="XP_021884430.1">
    <property type="nucleotide sequence ID" value="XM_022029498.1"/>
</dbReference>
<dbReference type="InterPro" id="IPR011993">
    <property type="entry name" value="PH-like_dom_sf"/>
</dbReference>
<accession>A0A1Y2GWL5</accession>
<feature type="region of interest" description="Disordered" evidence="1">
    <location>
        <begin position="110"/>
        <end position="148"/>
    </location>
</feature>
<feature type="compositionally biased region" description="Polar residues" evidence="1">
    <location>
        <begin position="124"/>
        <end position="146"/>
    </location>
</feature>
<name>A0A1Y2GWL5_9FUNG</name>
<dbReference type="Proteomes" id="UP000193648">
    <property type="component" value="Unassembled WGS sequence"/>
</dbReference>
<organism evidence="2 3">
    <name type="scientific">Lobosporangium transversale</name>
    <dbReference type="NCBI Taxonomy" id="64571"/>
    <lineage>
        <taxon>Eukaryota</taxon>
        <taxon>Fungi</taxon>
        <taxon>Fungi incertae sedis</taxon>
        <taxon>Mucoromycota</taxon>
        <taxon>Mortierellomycotina</taxon>
        <taxon>Mortierellomycetes</taxon>
        <taxon>Mortierellales</taxon>
        <taxon>Mortierellaceae</taxon>
        <taxon>Lobosporangium</taxon>
    </lineage>
</organism>
<protein>
    <submittedName>
        <fullName evidence="2">Uncharacterized protein</fullName>
    </submittedName>
</protein>
<dbReference type="SUPFAM" id="SSF50729">
    <property type="entry name" value="PH domain-like"/>
    <property type="match status" value="1"/>
</dbReference>